<comment type="caution">
    <text evidence="2">The sequence shown here is derived from an EMBL/GenBank/DDBJ whole genome shotgun (WGS) entry which is preliminary data.</text>
</comment>
<name>A0A7Y4K243_9BACT</name>
<dbReference type="EMBL" id="JABFJW010000791">
    <property type="protein sequence ID" value="NOK15350.1"/>
    <property type="molecule type" value="Genomic_DNA"/>
</dbReference>
<reference evidence="2 3" key="1">
    <citation type="submission" date="2020-05" db="EMBL/GenBank/DDBJ databases">
        <authorList>
            <person name="Whitworth D."/>
        </authorList>
    </citation>
    <scope>NUCLEOTIDE SEQUENCE [LARGE SCALE GENOMIC DNA]</scope>
    <source>
        <strain evidence="2 3">CA046A</strain>
    </source>
</reference>
<evidence type="ECO:0000256" key="1">
    <source>
        <dbReference type="SAM" id="MobiDB-lite"/>
    </source>
</evidence>
<evidence type="ECO:0000313" key="3">
    <source>
        <dbReference type="Proteomes" id="UP000528460"/>
    </source>
</evidence>
<feature type="region of interest" description="Disordered" evidence="1">
    <location>
        <begin position="1"/>
        <end position="26"/>
    </location>
</feature>
<dbReference type="AlphaFoldDB" id="A0A7Y4K243"/>
<accession>A0A7Y4K243</accession>
<evidence type="ECO:0008006" key="4">
    <source>
        <dbReference type="Google" id="ProtNLM"/>
    </source>
</evidence>
<gene>
    <name evidence="2" type="ORF">HNS30_40760</name>
</gene>
<feature type="non-terminal residue" evidence="2">
    <location>
        <position position="148"/>
    </location>
</feature>
<organism evidence="2 3">
    <name type="scientific">Corallococcus exercitus</name>
    <dbReference type="NCBI Taxonomy" id="2316736"/>
    <lineage>
        <taxon>Bacteria</taxon>
        <taxon>Pseudomonadati</taxon>
        <taxon>Myxococcota</taxon>
        <taxon>Myxococcia</taxon>
        <taxon>Myxococcales</taxon>
        <taxon>Cystobacterineae</taxon>
        <taxon>Myxococcaceae</taxon>
        <taxon>Corallococcus</taxon>
    </lineage>
</organism>
<proteinExistence type="predicted"/>
<dbReference type="Proteomes" id="UP000528460">
    <property type="component" value="Unassembled WGS sequence"/>
</dbReference>
<protein>
    <recommendedName>
        <fullName evidence="4">Tenascin-X</fullName>
    </recommendedName>
</protein>
<sequence length="148" mass="15197">MARARTVGSGGLTGLPEAPTGLRGVAPSSPRGLAMALAALLAFVSACREEPPLTGARSLLRVSQEAVVFPPSYPQVERVVELRVVNAGRTTLDVDWTSLAAPFSAAGLPARMAPGEVPVRLSYRPEAAGVLTATLVGRAPGGGEVRVE</sequence>
<evidence type="ECO:0000313" key="2">
    <source>
        <dbReference type="EMBL" id="NOK15350.1"/>
    </source>
</evidence>